<proteinExistence type="predicted"/>
<organism evidence="1 2">
    <name type="scientific">Viridibacterium curvum</name>
    <dbReference type="NCBI Taxonomy" id="1101404"/>
    <lineage>
        <taxon>Bacteria</taxon>
        <taxon>Pseudomonadati</taxon>
        <taxon>Pseudomonadota</taxon>
        <taxon>Betaproteobacteria</taxon>
        <taxon>Rhodocyclales</taxon>
        <taxon>Rhodocyclaceae</taxon>
        <taxon>Viridibacterium</taxon>
    </lineage>
</organism>
<dbReference type="EMBL" id="BAABLD010000002">
    <property type="protein sequence ID" value="GAA5158393.1"/>
    <property type="molecule type" value="Genomic_DNA"/>
</dbReference>
<accession>A0ABP9QBF4</accession>
<evidence type="ECO:0000313" key="1">
    <source>
        <dbReference type="EMBL" id="GAA5158393.1"/>
    </source>
</evidence>
<dbReference type="Proteomes" id="UP001500547">
    <property type="component" value="Unassembled WGS sequence"/>
</dbReference>
<comment type="caution">
    <text evidence="1">The sequence shown here is derived from an EMBL/GenBank/DDBJ whole genome shotgun (WGS) entry which is preliminary data.</text>
</comment>
<protein>
    <submittedName>
        <fullName evidence="1">Uncharacterized protein</fullName>
    </submittedName>
</protein>
<name>A0ABP9QBF4_9RHOO</name>
<dbReference type="RefSeq" id="WP_345531043.1">
    <property type="nucleotide sequence ID" value="NZ_BAABLD010000002.1"/>
</dbReference>
<reference evidence="2" key="1">
    <citation type="journal article" date="2019" name="Int. J. Syst. Evol. Microbiol.">
        <title>The Global Catalogue of Microorganisms (GCM) 10K type strain sequencing project: providing services to taxonomists for standard genome sequencing and annotation.</title>
        <authorList>
            <consortium name="The Broad Institute Genomics Platform"/>
            <consortium name="The Broad Institute Genome Sequencing Center for Infectious Disease"/>
            <person name="Wu L."/>
            <person name="Ma J."/>
        </authorList>
    </citation>
    <scope>NUCLEOTIDE SEQUENCE [LARGE SCALE GENOMIC DNA]</scope>
    <source>
        <strain evidence="2">JCM 18715</strain>
    </source>
</reference>
<sequence>MKRSFTAAELQVAQSVFQKTLPYDRIAISDRAGLDGKPYTMGGGRGDPDWERAPSFTLNVGPAHYSNGMHTGPKPAPAASGTRIVGVSVAVSPSATPAWCLIHELTHVWQSLNSSWPASYIFGSAINQLASGAAAYSYQAGAPWESYNVEQQASLIADWYGQGASPDSALFPYIRDKILQGKIF</sequence>
<evidence type="ECO:0000313" key="2">
    <source>
        <dbReference type="Proteomes" id="UP001500547"/>
    </source>
</evidence>
<gene>
    <name evidence="1" type="ORF">GCM10025770_02840</name>
</gene>
<keyword evidence="2" id="KW-1185">Reference proteome</keyword>